<evidence type="ECO:0000313" key="2">
    <source>
        <dbReference type="Proteomes" id="UP000199225"/>
    </source>
</evidence>
<sequence>MLLMAGCGLETKTLKGFYDGNLDEVSKVAITDGNTGKRKMIEDKNTVEAFLNEMKDIEFIPEDNQEPRDGFNYAVTFYENEKETFQFGMTQVNDHYYHTEPDIFPIVDDFYETID</sequence>
<protein>
    <submittedName>
        <fullName evidence="1">Uncharacterized protein</fullName>
    </submittedName>
</protein>
<accession>A0A1G8RBH4</accession>
<dbReference type="Proteomes" id="UP000199225">
    <property type="component" value="Unassembled WGS sequence"/>
</dbReference>
<keyword evidence="2" id="KW-1185">Reference proteome</keyword>
<evidence type="ECO:0000313" key="1">
    <source>
        <dbReference type="EMBL" id="SDJ13875.1"/>
    </source>
</evidence>
<dbReference type="AlphaFoldDB" id="A0A1G8RBH4"/>
<dbReference type="STRING" id="86666.SAMN04490247_0918"/>
<proteinExistence type="predicted"/>
<dbReference type="OrthoDB" id="2868629at2"/>
<name>A0A1G8RBH4_9BACI</name>
<reference evidence="2" key="1">
    <citation type="submission" date="2016-10" db="EMBL/GenBank/DDBJ databases">
        <authorList>
            <person name="Varghese N."/>
            <person name="Submissions S."/>
        </authorList>
    </citation>
    <scope>NUCLEOTIDE SEQUENCE [LARGE SCALE GENOMIC DNA]</scope>
    <source>
        <strain evidence="2">DSM 4771</strain>
    </source>
</reference>
<organism evidence="1 2">
    <name type="scientific">Salimicrobium halophilum</name>
    <dbReference type="NCBI Taxonomy" id="86666"/>
    <lineage>
        <taxon>Bacteria</taxon>
        <taxon>Bacillati</taxon>
        <taxon>Bacillota</taxon>
        <taxon>Bacilli</taxon>
        <taxon>Bacillales</taxon>
        <taxon>Bacillaceae</taxon>
        <taxon>Salimicrobium</taxon>
    </lineage>
</organism>
<gene>
    <name evidence="1" type="ORF">SAMN04490247_0918</name>
</gene>
<dbReference type="EMBL" id="FNEV01000002">
    <property type="protein sequence ID" value="SDJ13875.1"/>
    <property type="molecule type" value="Genomic_DNA"/>
</dbReference>